<dbReference type="GO" id="GO:0006508">
    <property type="term" value="P:proteolysis"/>
    <property type="evidence" value="ECO:0007669"/>
    <property type="project" value="UniProtKB-KW"/>
</dbReference>
<dbReference type="Pfam" id="PF00082">
    <property type="entry name" value="Peptidase_S8"/>
    <property type="match status" value="1"/>
</dbReference>
<dbReference type="PROSITE" id="PS51892">
    <property type="entry name" value="SUBTILASE"/>
    <property type="match status" value="1"/>
</dbReference>
<accession>A0A9P8HTP5</accession>
<evidence type="ECO:0000259" key="6">
    <source>
        <dbReference type="Pfam" id="PF00082"/>
    </source>
</evidence>
<keyword evidence="2 5" id="KW-0645">Protease</keyword>
<feature type="active site" description="Charge relay system" evidence="5">
    <location>
        <position position="620"/>
    </location>
</feature>
<evidence type="ECO:0000313" key="8">
    <source>
        <dbReference type="EMBL" id="KAH0527552.1"/>
    </source>
</evidence>
<feature type="active site" description="Charge relay system" evidence="5">
    <location>
        <position position="582"/>
    </location>
</feature>
<evidence type="ECO:0000256" key="2">
    <source>
        <dbReference type="ARBA" id="ARBA00022670"/>
    </source>
</evidence>
<evidence type="ECO:0000256" key="1">
    <source>
        <dbReference type="ARBA" id="ARBA00011073"/>
    </source>
</evidence>
<comment type="caution">
    <text evidence="8">The sequence shown here is derived from an EMBL/GenBank/DDBJ whole genome shotgun (WGS) entry which is preliminary data.</text>
</comment>
<proteinExistence type="inferred from homology"/>
<gene>
    <name evidence="8" type="ORF">TsFJ059_002544</name>
</gene>
<dbReference type="EMBL" id="JAIMJC010000003">
    <property type="protein sequence ID" value="KAH0527552.1"/>
    <property type="molecule type" value="Genomic_DNA"/>
</dbReference>
<dbReference type="GO" id="GO:0004252">
    <property type="term" value="F:serine-type endopeptidase activity"/>
    <property type="evidence" value="ECO:0007669"/>
    <property type="project" value="UniProtKB-UniRule"/>
</dbReference>
<evidence type="ECO:0000256" key="3">
    <source>
        <dbReference type="ARBA" id="ARBA00022801"/>
    </source>
</evidence>
<dbReference type="Gene3D" id="3.40.50.200">
    <property type="entry name" value="Peptidase S8/S53 domain"/>
    <property type="match status" value="1"/>
</dbReference>
<evidence type="ECO:0000259" key="7">
    <source>
        <dbReference type="Pfam" id="PF24476"/>
    </source>
</evidence>
<dbReference type="Pfam" id="PF24476">
    <property type="entry name" value="DUF7580"/>
    <property type="match status" value="1"/>
</dbReference>
<keyword evidence="9" id="KW-1185">Reference proteome</keyword>
<evidence type="ECO:0000256" key="4">
    <source>
        <dbReference type="ARBA" id="ARBA00022825"/>
    </source>
</evidence>
<protein>
    <recommendedName>
        <fullName evidence="10">Peptidase S8/S53 domain-containing protein</fullName>
    </recommendedName>
</protein>
<organism evidence="8 9">
    <name type="scientific">Trichoderma semiorbis</name>
    <dbReference type="NCBI Taxonomy" id="1491008"/>
    <lineage>
        <taxon>Eukaryota</taxon>
        <taxon>Fungi</taxon>
        <taxon>Dikarya</taxon>
        <taxon>Ascomycota</taxon>
        <taxon>Pezizomycotina</taxon>
        <taxon>Sordariomycetes</taxon>
        <taxon>Hypocreomycetidae</taxon>
        <taxon>Hypocreales</taxon>
        <taxon>Hypocreaceae</taxon>
        <taxon>Trichoderma</taxon>
    </lineage>
</organism>
<keyword evidence="3 5" id="KW-0378">Hydrolase</keyword>
<dbReference type="PRINTS" id="PR00723">
    <property type="entry name" value="SUBTILISIN"/>
</dbReference>
<evidence type="ECO:0000256" key="5">
    <source>
        <dbReference type="PROSITE-ProRule" id="PRU01240"/>
    </source>
</evidence>
<dbReference type="InterPro" id="IPR036852">
    <property type="entry name" value="Peptidase_S8/S53_dom_sf"/>
</dbReference>
<keyword evidence="4 5" id="KW-0720">Serine protease</keyword>
<dbReference type="InterPro" id="IPR015500">
    <property type="entry name" value="Peptidase_S8_subtilisin-rel"/>
</dbReference>
<feature type="domain" description="DUF7580" evidence="7">
    <location>
        <begin position="297"/>
        <end position="445"/>
    </location>
</feature>
<dbReference type="InterPro" id="IPR000209">
    <property type="entry name" value="Peptidase_S8/S53_dom"/>
</dbReference>
<dbReference type="PANTHER" id="PTHR43806:SF11">
    <property type="entry name" value="CEREVISIN-RELATED"/>
    <property type="match status" value="1"/>
</dbReference>
<dbReference type="SUPFAM" id="SSF52743">
    <property type="entry name" value="Subtilisin-like"/>
    <property type="match status" value="1"/>
</dbReference>
<reference evidence="8 9" key="1">
    <citation type="submission" date="2021-08" db="EMBL/GenBank/DDBJ databases">
        <title>The highly contiguous genome resource for Trichoderma semiorbis FJ059, a fungal antagonistic to plant pathogens.</title>
        <authorList>
            <person name="Liu T."/>
        </authorList>
    </citation>
    <scope>NUCLEOTIDE SEQUENCE [LARGE SCALE GENOMIC DNA]</scope>
    <source>
        <strain evidence="8 9">FJ059</strain>
    </source>
</reference>
<dbReference type="InterPro" id="IPR050131">
    <property type="entry name" value="Peptidase_S8_subtilisin-like"/>
</dbReference>
<evidence type="ECO:0008006" key="10">
    <source>
        <dbReference type="Google" id="ProtNLM"/>
    </source>
</evidence>
<dbReference type="InterPro" id="IPR056002">
    <property type="entry name" value="DUF7580"/>
</dbReference>
<feature type="domain" description="Peptidase S8/S53" evidence="6">
    <location>
        <begin position="575"/>
        <end position="794"/>
    </location>
</feature>
<feature type="active site" description="Charge relay system" evidence="5">
    <location>
        <position position="779"/>
    </location>
</feature>
<dbReference type="Proteomes" id="UP000826573">
    <property type="component" value="Unassembled WGS sequence"/>
</dbReference>
<dbReference type="AlphaFoldDB" id="A0A9P8HTP5"/>
<name>A0A9P8HTP5_9HYPO</name>
<comment type="similarity">
    <text evidence="1 5">Belongs to the peptidase S8 family.</text>
</comment>
<sequence>MDSTTRQQQMFIEEFGQLILEHGQSQMSPDTGFLATHLLLVSERLRSVNPRAVANGEIPQLNKVIVKLESIAKITRTPYPSSGSKAHTNRLRNNPIEFLNSSDNNERAKLSKHCENLSDALYAHVSIEYLLANPRRSERIEYPVSIKKKLLSGLRENSICTSCVGVKENQGSTRWHPTRLLLQQKPREGNCETVDFNAIIARIPQERWQDVGLSVPLRENLEGFAEGSGPSNGPSHEQESHLVQGLFCPILKDNIFARSCFVFRNGHFSRLPNVQALEQQPCPGNGITLTAILQQYTLQLKDKVDLAHMMAQALWQFYDTWLLYDKWNSDCILFMPEDHEGAQRVPIKPYVSIQFEVAGRNLDDRLSEDSHVHQHPRILAFAIMLIEIGLGRPLQLRQCNSLTAQVNADHNVAFQGLKKLKKSSWEDFSNKDVFIQATVNCLNSVNYKPLDTTAAPVLGLAGDHDGWPALQIDHTRRAFYDKVVWPLQWLAEYGVSGHQSASYLRKNQKSLQISRALSTREDIKEDIQPPSTEFHGGCIHPKDWLGNLKEIHKHIYRRLRELVASGKSFRVDEMGIRVAILDTGYNPKAPRLASKAAAKCFKGWKDFVSGSDIPVDSFGHGTFMATVLIYSAPMSEVHVARVAETTKELPQSGHRIAEGIRWAALEQNADIISMSFGFPASDVEAYKQVSEAIEEVKMKRDGQIIFLASAGNSGVYEDETFPATHPFVISIRATNCLGEFINTNPRNRGGDKEVFGAIGDDIPIHLRDFCTEVSQPGTSAATAVAAGTAAIMLTYVLILPHLLEMELDEILKQLWTTEGMRKMFTKISADMGQQQRFLNPVKFFLNKPNPFRRYCAIVECL</sequence>
<dbReference type="PANTHER" id="PTHR43806">
    <property type="entry name" value="PEPTIDASE S8"/>
    <property type="match status" value="1"/>
</dbReference>
<dbReference type="CDD" id="cd00306">
    <property type="entry name" value="Peptidases_S8_S53"/>
    <property type="match status" value="1"/>
</dbReference>
<evidence type="ECO:0000313" key="9">
    <source>
        <dbReference type="Proteomes" id="UP000826573"/>
    </source>
</evidence>